<organism evidence="12 13">
    <name type="scientific">Ganoderma sinense ZZ0214-1</name>
    <dbReference type="NCBI Taxonomy" id="1077348"/>
    <lineage>
        <taxon>Eukaryota</taxon>
        <taxon>Fungi</taxon>
        <taxon>Dikarya</taxon>
        <taxon>Basidiomycota</taxon>
        <taxon>Agaricomycotina</taxon>
        <taxon>Agaricomycetes</taxon>
        <taxon>Polyporales</taxon>
        <taxon>Polyporaceae</taxon>
        <taxon>Ganoderma</taxon>
    </lineage>
</organism>
<evidence type="ECO:0000256" key="9">
    <source>
        <dbReference type="ARBA" id="ARBA00023277"/>
    </source>
</evidence>
<evidence type="ECO:0000256" key="7">
    <source>
        <dbReference type="ARBA" id="ARBA00022651"/>
    </source>
</evidence>
<dbReference type="Pfam" id="PF00331">
    <property type="entry name" value="Glyco_hydro_10"/>
    <property type="match status" value="1"/>
</dbReference>
<dbReference type="EC" id="3.2.1.8" evidence="5"/>
<dbReference type="GO" id="GO:0005576">
    <property type="term" value="C:extracellular region"/>
    <property type="evidence" value="ECO:0007669"/>
    <property type="project" value="UniProtKB-SubCell"/>
</dbReference>
<keyword evidence="13" id="KW-1185">Reference proteome</keyword>
<dbReference type="InterPro" id="IPR017853">
    <property type="entry name" value="GH"/>
</dbReference>
<evidence type="ECO:0000313" key="12">
    <source>
        <dbReference type="EMBL" id="PIL26766.1"/>
    </source>
</evidence>
<dbReference type="InterPro" id="IPR044846">
    <property type="entry name" value="GH10"/>
</dbReference>
<protein>
    <recommendedName>
        <fullName evidence="5">endo-1,4-beta-xylanase</fullName>
        <ecNumber evidence="5">3.2.1.8</ecNumber>
    </recommendedName>
</protein>
<dbReference type="GO" id="GO:0031176">
    <property type="term" value="F:endo-1,4-beta-xylanase activity"/>
    <property type="evidence" value="ECO:0007669"/>
    <property type="project" value="UniProtKB-EC"/>
</dbReference>
<comment type="subcellular location">
    <subcellularLocation>
        <location evidence="2">Secreted</location>
    </subcellularLocation>
</comment>
<evidence type="ECO:0000256" key="6">
    <source>
        <dbReference type="ARBA" id="ARBA00022525"/>
    </source>
</evidence>
<dbReference type="GO" id="GO:0045493">
    <property type="term" value="P:xylan catabolic process"/>
    <property type="evidence" value="ECO:0007669"/>
    <property type="project" value="UniProtKB-KW"/>
</dbReference>
<dbReference type="InterPro" id="IPR001000">
    <property type="entry name" value="GH10_dom"/>
</dbReference>
<dbReference type="Proteomes" id="UP000230002">
    <property type="component" value="Unassembled WGS sequence"/>
</dbReference>
<dbReference type="SUPFAM" id="SSF51445">
    <property type="entry name" value="(Trans)glycosidases"/>
    <property type="match status" value="1"/>
</dbReference>
<evidence type="ECO:0000313" key="13">
    <source>
        <dbReference type="Proteomes" id="UP000230002"/>
    </source>
</evidence>
<gene>
    <name evidence="12" type="ORF">GSI_11182</name>
</gene>
<dbReference type="PROSITE" id="PS51760">
    <property type="entry name" value="GH10_2"/>
    <property type="match status" value="1"/>
</dbReference>
<reference evidence="12 13" key="1">
    <citation type="journal article" date="2015" name="Sci. Rep.">
        <title>Chromosome-level genome map provides insights into diverse defense mechanisms in the medicinal fungus Ganoderma sinense.</title>
        <authorList>
            <person name="Zhu Y."/>
            <person name="Xu J."/>
            <person name="Sun C."/>
            <person name="Zhou S."/>
            <person name="Xu H."/>
            <person name="Nelson D.R."/>
            <person name="Qian J."/>
            <person name="Song J."/>
            <person name="Luo H."/>
            <person name="Xiang L."/>
            <person name="Li Y."/>
            <person name="Xu Z."/>
            <person name="Ji A."/>
            <person name="Wang L."/>
            <person name="Lu S."/>
            <person name="Hayward A."/>
            <person name="Sun W."/>
            <person name="Li X."/>
            <person name="Schwartz D.C."/>
            <person name="Wang Y."/>
            <person name="Chen S."/>
        </authorList>
    </citation>
    <scope>NUCLEOTIDE SEQUENCE [LARGE SCALE GENOMIC DNA]</scope>
    <source>
        <strain evidence="12 13">ZZ0214-1</strain>
    </source>
</reference>
<dbReference type="Gene3D" id="3.20.20.80">
    <property type="entry name" value="Glycosidases"/>
    <property type="match status" value="1"/>
</dbReference>
<dbReference type="OrthoDB" id="3055998at2759"/>
<dbReference type="STRING" id="1077348.A0A2G8RZ16"/>
<sequence>MVEAIDWPTLQEWMQIATSVWIELAGASSVANELQHGHVKLWIWGLVVLFTPVLRVIEHPSPCPPPAAWLAYSGAAPLPSSLPRSGFNAAARSSGKLYFGTATNNYQLNDTAYVAILDDRAMFGQLTPAKAMNWNYTEPERGVFTSGQGDQIVALARQGGKLMRGHDCVWYNGVPAWVANTTWTAPELAEVVQEHCFNIVRRWEGQM</sequence>
<accession>A0A2G8RZ16</accession>
<keyword evidence="6" id="KW-0964">Secreted</keyword>
<comment type="catalytic activity">
    <reaction evidence="1">
        <text>Endohydrolysis of (1-&gt;4)-beta-D-xylosidic linkages in xylans.</text>
        <dbReference type="EC" id="3.2.1.8"/>
    </reaction>
</comment>
<evidence type="ECO:0000256" key="3">
    <source>
        <dbReference type="ARBA" id="ARBA00004851"/>
    </source>
</evidence>
<keyword evidence="8" id="KW-0378">Hydrolase</keyword>
<evidence type="ECO:0000256" key="5">
    <source>
        <dbReference type="ARBA" id="ARBA00012590"/>
    </source>
</evidence>
<evidence type="ECO:0000256" key="4">
    <source>
        <dbReference type="ARBA" id="ARBA00007495"/>
    </source>
</evidence>
<evidence type="ECO:0000256" key="10">
    <source>
        <dbReference type="ARBA" id="ARBA00023326"/>
    </source>
</evidence>
<keyword evidence="7" id="KW-0858">Xylan degradation</keyword>
<evidence type="ECO:0000256" key="2">
    <source>
        <dbReference type="ARBA" id="ARBA00004613"/>
    </source>
</evidence>
<dbReference type="AlphaFoldDB" id="A0A2G8RZ16"/>
<evidence type="ECO:0000256" key="1">
    <source>
        <dbReference type="ARBA" id="ARBA00000681"/>
    </source>
</evidence>
<evidence type="ECO:0000256" key="8">
    <source>
        <dbReference type="ARBA" id="ARBA00022801"/>
    </source>
</evidence>
<comment type="caution">
    <text evidence="12">The sequence shown here is derived from an EMBL/GenBank/DDBJ whole genome shotgun (WGS) entry which is preliminary data.</text>
</comment>
<comment type="similarity">
    <text evidence="4">Belongs to the glycosyl hydrolase 10 (cellulase F) family.</text>
</comment>
<feature type="domain" description="GH10" evidence="11">
    <location>
        <begin position="91"/>
        <end position="207"/>
    </location>
</feature>
<comment type="pathway">
    <text evidence="3">Glycan degradation; xylan degradation.</text>
</comment>
<keyword evidence="9" id="KW-0119">Carbohydrate metabolism</keyword>
<dbReference type="PANTHER" id="PTHR31490:SF35">
    <property type="entry name" value="ENDO-1,4-BETA-XYLANASE"/>
    <property type="match status" value="1"/>
</dbReference>
<dbReference type="PANTHER" id="PTHR31490">
    <property type="entry name" value="GLYCOSYL HYDROLASE"/>
    <property type="match status" value="1"/>
</dbReference>
<keyword evidence="10" id="KW-0624">Polysaccharide degradation</keyword>
<evidence type="ECO:0000259" key="11">
    <source>
        <dbReference type="PROSITE" id="PS51760"/>
    </source>
</evidence>
<dbReference type="EMBL" id="AYKW01000038">
    <property type="protein sequence ID" value="PIL26766.1"/>
    <property type="molecule type" value="Genomic_DNA"/>
</dbReference>
<name>A0A2G8RZ16_9APHY</name>
<proteinExistence type="inferred from homology"/>